<dbReference type="PANTHER" id="PTHR43283:SF7">
    <property type="entry name" value="BETA-LACTAMASE-RELATED DOMAIN-CONTAINING PROTEIN"/>
    <property type="match status" value="1"/>
</dbReference>
<evidence type="ECO:0000313" key="3">
    <source>
        <dbReference type="EMBL" id="ADB31835.1"/>
    </source>
</evidence>
<gene>
    <name evidence="3" type="ordered locus">Kfla_2770</name>
</gene>
<organism evidence="3 4">
    <name type="scientific">Kribbella flavida (strain DSM 17836 / JCM 10339 / NBRC 14399)</name>
    <dbReference type="NCBI Taxonomy" id="479435"/>
    <lineage>
        <taxon>Bacteria</taxon>
        <taxon>Bacillati</taxon>
        <taxon>Actinomycetota</taxon>
        <taxon>Actinomycetes</taxon>
        <taxon>Propionibacteriales</taxon>
        <taxon>Kribbellaceae</taxon>
        <taxon>Kribbella</taxon>
    </lineage>
</organism>
<proteinExistence type="predicted"/>
<evidence type="ECO:0000256" key="1">
    <source>
        <dbReference type="SAM" id="MobiDB-lite"/>
    </source>
</evidence>
<accession>D2PZ41</accession>
<dbReference type="HOGENOM" id="CLU_030169_3_1_11"/>
<dbReference type="Gene3D" id="3.40.710.10">
    <property type="entry name" value="DD-peptidase/beta-lactamase superfamily"/>
    <property type="match status" value="1"/>
</dbReference>
<dbReference type="KEGG" id="kfl:Kfla_2770"/>
<dbReference type="Proteomes" id="UP000007967">
    <property type="component" value="Chromosome"/>
</dbReference>
<feature type="domain" description="Beta-lactamase-related" evidence="2">
    <location>
        <begin position="38"/>
        <end position="302"/>
    </location>
</feature>
<evidence type="ECO:0000313" key="4">
    <source>
        <dbReference type="Proteomes" id="UP000007967"/>
    </source>
</evidence>
<sequence>MLEVSSLPRSTPPDQGLSAVALERFVAALDASDQEMHTVMVLRHGHVVLEREWAPYRLADRHLLFSVSKSFTSMAIGLVVDAGLLSLDDQVISFFSGDDLPGKISDNLAALRVEHLLTMTTGHDKDTVDRLGRTGRMVQGFFALEVEHPPGAPFVYNSGATYILSAIVQKVTGEKLVDYLRPRLFEPLGATEAVWDSSDEGITLGGWGLSLSTESLAHFGQFLLQRGEWQGRQLVPAAWIDAATAGQVDNSNQDNPDWQQGYGYQFWRSRHNAYRGDGAFGQYCLILPEHDTAVILTSASPDMQATMDIIWQHLLPALQSTDAPGEAAPGAAVPGQAGLGAAVPGQAGLGADRTARDGGPGQRLGELRIPPPAGPAPAGGDGRRYRFARNHVGLTEVRLDEDGTGTFTFVRQTTLERSGGDPGPAQSGAQQVVFAPGDWQEHAYTLVDPAQRMVTSAYGDGDAFVATLRLLETPFALTFRCRPSGDRLVVDLTVNVAFGITNDTFESL</sequence>
<keyword evidence="4" id="KW-1185">Reference proteome</keyword>
<protein>
    <submittedName>
        <fullName evidence="3">Beta-lactamase</fullName>
    </submittedName>
</protein>
<dbReference type="EMBL" id="CP001736">
    <property type="protein sequence ID" value="ADB31835.1"/>
    <property type="molecule type" value="Genomic_DNA"/>
</dbReference>
<dbReference type="STRING" id="479435.Kfla_2770"/>
<reference evidence="3 4" key="2">
    <citation type="journal article" date="2010" name="Stand. Genomic Sci.">
        <title>Complete genome sequence of Kribbella flavida type strain (IFO 14399).</title>
        <authorList>
            <person name="Pukall R."/>
            <person name="Lapidus A."/>
            <person name="Glavina Del Rio T."/>
            <person name="Copeland A."/>
            <person name="Tice H."/>
            <person name="Cheng J.-F."/>
            <person name="Lucas S."/>
            <person name="Chen F."/>
            <person name="Nolan M."/>
            <person name="LaButti K."/>
            <person name="Pati A."/>
            <person name="Ivanova N."/>
            <person name="Mavrommatis K."/>
            <person name="Mikhailova N."/>
            <person name="Pitluck S."/>
            <person name="Bruce D."/>
            <person name="Goodwin L."/>
            <person name="Land M."/>
            <person name="Hauser L."/>
            <person name="Chang Y.-J."/>
            <person name="Jeffries C.D."/>
            <person name="Chen A."/>
            <person name="Palaniappan K."/>
            <person name="Chain P."/>
            <person name="Rohde M."/>
            <person name="Goeker M."/>
            <person name="Bristow J."/>
            <person name="Eisen J.A."/>
            <person name="Markowitz V."/>
            <person name="Hugenholtz P."/>
            <person name="Kyrpides N.C."/>
            <person name="Klenk H.-P."/>
            <person name="Brettin T."/>
        </authorList>
    </citation>
    <scope>NUCLEOTIDE SEQUENCE [LARGE SCALE GENOMIC DNA]</scope>
    <source>
        <strain evidence="4">DSM 17836 / JCM 10339 / NBRC 14399</strain>
    </source>
</reference>
<evidence type="ECO:0000259" key="2">
    <source>
        <dbReference type="Pfam" id="PF00144"/>
    </source>
</evidence>
<dbReference type="InterPro" id="IPR001466">
    <property type="entry name" value="Beta-lactam-related"/>
</dbReference>
<dbReference type="AlphaFoldDB" id="D2PZ41"/>
<dbReference type="InterPro" id="IPR012338">
    <property type="entry name" value="Beta-lactam/transpept-like"/>
</dbReference>
<dbReference type="InterPro" id="IPR050789">
    <property type="entry name" value="Diverse_Enzym_Activities"/>
</dbReference>
<dbReference type="PANTHER" id="PTHR43283">
    <property type="entry name" value="BETA-LACTAMASE-RELATED"/>
    <property type="match status" value="1"/>
</dbReference>
<dbReference type="Pfam" id="PF00144">
    <property type="entry name" value="Beta-lactamase"/>
    <property type="match status" value="1"/>
</dbReference>
<feature type="compositionally biased region" description="Low complexity" evidence="1">
    <location>
        <begin position="323"/>
        <end position="351"/>
    </location>
</feature>
<dbReference type="SUPFAM" id="SSF56601">
    <property type="entry name" value="beta-lactamase/transpeptidase-like"/>
    <property type="match status" value="1"/>
</dbReference>
<dbReference type="OrthoDB" id="9773047at2"/>
<feature type="region of interest" description="Disordered" evidence="1">
    <location>
        <begin position="322"/>
        <end position="384"/>
    </location>
</feature>
<name>D2PZ41_KRIFD</name>
<reference evidence="4" key="1">
    <citation type="submission" date="2009-09" db="EMBL/GenBank/DDBJ databases">
        <title>The complete genome of Kribbella flavida DSM 17836.</title>
        <authorList>
            <consortium name="US DOE Joint Genome Institute (JGI-PGF)"/>
            <person name="Lucas S."/>
            <person name="Copeland A."/>
            <person name="Lapidus A."/>
            <person name="Glavina del Rio T."/>
            <person name="Dalin E."/>
            <person name="Tice H."/>
            <person name="Bruce D."/>
            <person name="Goodwin L."/>
            <person name="Pitluck S."/>
            <person name="Kyrpides N."/>
            <person name="Mavromatis K."/>
            <person name="Ivanova N."/>
            <person name="Saunders E."/>
            <person name="Brettin T."/>
            <person name="Detter J.C."/>
            <person name="Han C."/>
            <person name="Larimer F."/>
            <person name="Land M."/>
            <person name="Hauser L."/>
            <person name="Markowitz V."/>
            <person name="Cheng J.-F."/>
            <person name="Hugenholtz P."/>
            <person name="Woyke T."/>
            <person name="Wu D."/>
            <person name="Pukall R."/>
            <person name="Klenk H.-P."/>
            <person name="Eisen J.A."/>
        </authorList>
    </citation>
    <scope>NUCLEOTIDE SEQUENCE [LARGE SCALE GENOMIC DNA]</scope>
    <source>
        <strain evidence="4">DSM 17836 / JCM 10339 / NBRC 14399</strain>
    </source>
</reference>
<dbReference type="eggNOG" id="COG1680">
    <property type="taxonomic scope" value="Bacteria"/>
</dbReference>